<accession>A0A8J4PPJ3</accession>
<comment type="subcellular location">
    <subcellularLocation>
        <location evidence="1">Membrane</location>
        <topology evidence="1">Single-pass membrane protein</topology>
    </subcellularLocation>
</comment>
<evidence type="ECO:0000256" key="3">
    <source>
        <dbReference type="ARBA" id="ARBA00022989"/>
    </source>
</evidence>
<keyword evidence="3 6" id="KW-1133">Transmembrane helix</keyword>
<evidence type="ECO:0000313" key="8">
    <source>
        <dbReference type="EMBL" id="KAF2071787.1"/>
    </source>
</evidence>
<proteinExistence type="predicted"/>
<gene>
    <name evidence="8" type="ORF">CYY_006894</name>
</gene>
<evidence type="ECO:0000256" key="4">
    <source>
        <dbReference type="ARBA" id="ARBA00023136"/>
    </source>
</evidence>
<keyword evidence="2 6" id="KW-0812">Transmembrane</keyword>
<sequence>MNKKIYFILIGILLLGLISVSLSQPTEFNEVEVEEDIEYEGTGVENKYQSLNQDGGSEAPQPQEPEIIATEVREETEEMKKKRELDALPFFKRQKHWYMEITFIVIIIFYVINYFIGEKTNRDLVKLWGRKFQPIFEQNFAKVGNRDVFTIIKINASTFTFICTGRENCNGAQVTLDLKKRHDLFSVLLDAFGFGSPDKVTIEVALTKDVMDPLIFAVVKQKALAKFKSDHEDVNLFCSKYNQATGLSSSFGVLCDTDCLPSLFLKNEVVSTLNANENLFESMYFTDHSLINTKYQKALQFIFKFPKVSDIDKLVLLTKMAVHFIDIVAKVELPKAHKQKAEKLREKAKESVVKQAHQDRQEELQKKKFEKMQKEKEMVAKMTPEQQRKYDEKEYKKQLKKKASGKYKVLLS</sequence>
<evidence type="ECO:0000256" key="7">
    <source>
        <dbReference type="SAM" id="SignalP"/>
    </source>
</evidence>
<dbReference type="Pfam" id="PF07946">
    <property type="entry name" value="CCDC47"/>
    <property type="match status" value="1"/>
</dbReference>
<feature type="region of interest" description="Disordered" evidence="5">
    <location>
        <begin position="344"/>
        <end position="412"/>
    </location>
</feature>
<evidence type="ECO:0008006" key="10">
    <source>
        <dbReference type="Google" id="ProtNLM"/>
    </source>
</evidence>
<dbReference type="Proteomes" id="UP000695562">
    <property type="component" value="Unassembled WGS sequence"/>
</dbReference>
<dbReference type="PANTHER" id="PTHR12883">
    <property type="entry name" value="ADIPOCYTE-SPECIFIC PROTEIN 4-RELATED"/>
    <property type="match status" value="1"/>
</dbReference>
<feature type="compositionally biased region" description="Basic and acidic residues" evidence="5">
    <location>
        <begin position="344"/>
        <end position="379"/>
    </location>
</feature>
<dbReference type="InterPro" id="IPR012879">
    <property type="entry name" value="CCDC47"/>
</dbReference>
<protein>
    <recommendedName>
        <fullName evidence="10">DUF1682 family protein</fullName>
    </recommendedName>
</protein>
<dbReference type="GO" id="GO:0005509">
    <property type="term" value="F:calcium ion binding"/>
    <property type="evidence" value="ECO:0007669"/>
    <property type="project" value="InterPro"/>
</dbReference>
<dbReference type="GO" id="GO:0005783">
    <property type="term" value="C:endoplasmic reticulum"/>
    <property type="evidence" value="ECO:0007669"/>
    <property type="project" value="InterPro"/>
</dbReference>
<dbReference type="GO" id="GO:0032469">
    <property type="term" value="P:endoplasmic reticulum calcium ion homeostasis"/>
    <property type="evidence" value="ECO:0007669"/>
    <property type="project" value="InterPro"/>
</dbReference>
<evidence type="ECO:0000256" key="1">
    <source>
        <dbReference type="ARBA" id="ARBA00004167"/>
    </source>
</evidence>
<feature type="compositionally biased region" description="Basic and acidic residues" evidence="5">
    <location>
        <begin position="386"/>
        <end position="397"/>
    </location>
</feature>
<organism evidence="8 9">
    <name type="scientific">Polysphondylium violaceum</name>
    <dbReference type="NCBI Taxonomy" id="133409"/>
    <lineage>
        <taxon>Eukaryota</taxon>
        <taxon>Amoebozoa</taxon>
        <taxon>Evosea</taxon>
        <taxon>Eumycetozoa</taxon>
        <taxon>Dictyostelia</taxon>
        <taxon>Dictyosteliales</taxon>
        <taxon>Dictyosteliaceae</taxon>
        <taxon>Polysphondylium</taxon>
    </lineage>
</organism>
<dbReference type="OrthoDB" id="10039147at2759"/>
<evidence type="ECO:0000256" key="5">
    <source>
        <dbReference type="SAM" id="MobiDB-lite"/>
    </source>
</evidence>
<dbReference type="PANTHER" id="PTHR12883:SF0">
    <property type="entry name" value="PAT COMPLEX SUBUNIT CCDC47"/>
    <property type="match status" value="1"/>
</dbReference>
<name>A0A8J4PPJ3_9MYCE</name>
<keyword evidence="4 6" id="KW-0472">Membrane</keyword>
<keyword evidence="9" id="KW-1185">Reference proteome</keyword>
<dbReference type="EMBL" id="AJWJ01000338">
    <property type="protein sequence ID" value="KAF2071787.1"/>
    <property type="molecule type" value="Genomic_DNA"/>
</dbReference>
<evidence type="ECO:0000256" key="2">
    <source>
        <dbReference type="ARBA" id="ARBA00022692"/>
    </source>
</evidence>
<dbReference type="GO" id="GO:0016020">
    <property type="term" value="C:membrane"/>
    <property type="evidence" value="ECO:0007669"/>
    <property type="project" value="UniProtKB-SubCell"/>
</dbReference>
<feature type="transmembrane region" description="Helical" evidence="6">
    <location>
        <begin position="97"/>
        <end position="116"/>
    </location>
</feature>
<keyword evidence="7" id="KW-0732">Signal</keyword>
<feature type="chain" id="PRO_5035223392" description="DUF1682 family protein" evidence="7">
    <location>
        <begin position="24"/>
        <end position="412"/>
    </location>
</feature>
<feature type="signal peptide" evidence="7">
    <location>
        <begin position="1"/>
        <end position="23"/>
    </location>
</feature>
<comment type="caution">
    <text evidence="8">The sequence shown here is derived from an EMBL/GenBank/DDBJ whole genome shotgun (WGS) entry which is preliminary data.</text>
</comment>
<dbReference type="AlphaFoldDB" id="A0A8J4PPJ3"/>
<reference evidence="8" key="1">
    <citation type="submission" date="2020-01" db="EMBL/GenBank/DDBJ databases">
        <title>Development of genomics and gene disruption for Polysphondylium violaceum indicates a role for the polyketide synthase stlB in stalk morphogenesis.</title>
        <authorList>
            <person name="Narita B."/>
            <person name="Kawabe Y."/>
            <person name="Kin K."/>
            <person name="Saito T."/>
            <person name="Gibbs R."/>
            <person name="Kuspa A."/>
            <person name="Muzny D."/>
            <person name="Queller D."/>
            <person name="Richards S."/>
            <person name="Strassman J."/>
            <person name="Sucgang R."/>
            <person name="Worley K."/>
            <person name="Schaap P."/>
        </authorList>
    </citation>
    <scope>NUCLEOTIDE SEQUENCE</scope>
    <source>
        <strain evidence="8">QSvi11</strain>
    </source>
</reference>
<evidence type="ECO:0000256" key="6">
    <source>
        <dbReference type="SAM" id="Phobius"/>
    </source>
</evidence>
<evidence type="ECO:0000313" key="9">
    <source>
        <dbReference type="Proteomes" id="UP000695562"/>
    </source>
</evidence>